<feature type="compositionally biased region" description="Polar residues" evidence="1">
    <location>
        <begin position="45"/>
        <end position="54"/>
    </location>
</feature>
<feature type="compositionally biased region" description="Polar residues" evidence="1">
    <location>
        <begin position="308"/>
        <end position="325"/>
    </location>
</feature>
<organism evidence="2">
    <name type="scientific">Mytilinidion resinicola</name>
    <dbReference type="NCBI Taxonomy" id="574789"/>
    <lineage>
        <taxon>Eukaryota</taxon>
        <taxon>Fungi</taxon>
        <taxon>Dikarya</taxon>
        <taxon>Ascomycota</taxon>
        <taxon>Pezizomycotina</taxon>
        <taxon>Dothideomycetes</taxon>
        <taxon>Pleosporomycetidae</taxon>
        <taxon>Mytilinidiales</taxon>
        <taxon>Mytilinidiaceae</taxon>
        <taxon>Mytilinidion</taxon>
    </lineage>
</organism>
<reference evidence="4" key="3">
    <citation type="submission" date="2025-04" db="UniProtKB">
        <authorList>
            <consortium name="RefSeq"/>
        </authorList>
    </citation>
    <scope>IDENTIFICATION</scope>
    <source>
        <strain evidence="4">CBS 304.34</strain>
    </source>
</reference>
<feature type="region of interest" description="Disordered" evidence="1">
    <location>
        <begin position="1"/>
        <end position="176"/>
    </location>
</feature>
<gene>
    <name evidence="2 4" type="ORF">BDZ99DRAFT_473026</name>
</gene>
<dbReference type="AlphaFoldDB" id="A0A6A6Z0X7"/>
<reference evidence="2 4" key="1">
    <citation type="journal article" date="2020" name="Stud. Mycol.">
        <title>101 Dothideomycetes genomes: a test case for predicting lifestyles and emergence of pathogens.</title>
        <authorList>
            <person name="Haridas S."/>
            <person name="Albert R."/>
            <person name="Binder M."/>
            <person name="Bloem J."/>
            <person name="Labutti K."/>
            <person name="Salamov A."/>
            <person name="Andreopoulos B."/>
            <person name="Baker S."/>
            <person name="Barry K."/>
            <person name="Bills G."/>
            <person name="Bluhm B."/>
            <person name="Cannon C."/>
            <person name="Castanera R."/>
            <person name="Culley D."/>
            <person name="Daum C."/>
            <person name="Ezra D."/>
            <person name="Gonzalez J."/>
            <person name="Henrissat B."/>
            <person name="Kuo A."/>
            <person name="Liang C."/>
            <person name="Lipzen A."/>
            <person name="Lutzoni F."/>
            <person name="Magnuson J."/>
            <person name="Mondo S."/>
            <person name="Nolan M."/>
            <person name="Ohm R."/>
            <person name="Pangilinan J."/>
            <person name="Park H.-J."/>
            <person name="Ramirez L."/>
            <person name="Alfaro M."/>
            <person name="Sun H."/>
            <person name="Tritt A."/>
            <person name="Yoshinaga Y."/>
            <person name="Zwiers L.-H."/>
            <person name="Turgeon B."/>
            <person name="Goodwin S."/>
            <person name="Spatafora J."/>
            <person name="Crous P."/>
            <person name="Grigoriev I."/>
        </authorList>
    </citation>
    <scope>NUCLEOTIDE SEQUENCE</scope>
    <source>
        <strain evidence="2 4">CBS 304.34</strain>
    </source>
</reference>
<feature type="compositionally biased region" description="Low complexity" evidence="1">
    <location>
        <begin position="35"/>
        <end position="44"/>
    </location>
</feature>
<evidence type="ECO:0000256" key="1">
    <source>
        <dbReference type="SAM" id="MobiDB-lite"/>
    </source>
</evidence>
<reference evidence="4" key="2">
    <citation type="submission" date="2020-04" db="EMBL/GenBank/DDBJ databases">
        <authorList>
            <consortium name="NCBI Genome Project"/>
        </authorList>
    </citation>
    <scope>NUCLEOTIDE SEQUENCE</scope>
    <source>
        <strain evidence="4">CBS 304.34</strain>
    </source>
</reference>
<protein>
    <submittedName>
        <fullName evidence="2 4">Uncharacterized protein</fullName>
    </submittedName>
</protein>
<sequence length="723" mass="79039">MAPSTAEPTRSTQSKASRPTPVMLRIVPAIPLAFSRAPRAPRASVPTTPENTGPSDAPPDHTEASTAVEKLPDEQRLTEAQAPLTPESKASALSQDRPAEDSPGSSSSRVSGVHVEETQNTRGSTVSDEQTEATELNFSPVAPEPTRYPIKELPPPFYPAEHTSTPNSATSSSTPSFQPPMIDTGIHHPRPSTGSIIFGGFPDSSNSSPAPPLGMTGYHPPPPGFAPGNYAPPQFFTPGHSHHPSDPNGHIMFPPMNMPPPVAYGYRRDPPPQHLMGQHQPWYPHANHAPYQMVQQEPYIPLHEPALTNGTAKPSRSASQTSSQTHEGELKHLPEATGLGQVSRLQNGIRHRAVDPEVETSRIARIDYLYSRFGNPEFADRLLQIGFADTAPFFAMPVHSVIVADSKTLALAFSAATERYQDGVKITQLFVDDKFITQQAVTEALKYLYGAPLPIPAKFSQGLQAFDRNAEQVDPYGLARQRMDQALSFSAAGAFLRLPEVANRGIDIALHVLRWDNIERALEFALQGGLSPPWRDAQSESPSIHQPTYDPYSSSLLRGIMAFISLSFPSDFRLNNIAPQLSGSPLIPNLMEPRPSTHHPRLSMIRFGQVPLEDTPRPTFVMTLLSSILLSLPFSVLRSLFDNAALGGKLGWPKVVEVMKSVIEEREDRRKKALEGHSKGALPSGADQQLVENLQWEERVDQSDKVESGFCVARSRRTANGQE</sequence>
<evidence type="ECO:0000313" key="2">
    <source>
        <dbReference type="EMBL" id="KAF2813877.1"/>
    </source>
</evidence>
<proteinExistence type="predicted"/>
<accession>A0A6A6Z0X7</accession>
<feature type="compositionally biased region" description="Low complexity" evidence="1">
    <location>
        <begin position="163"/>
        <end position="176"/>
    </location>
</feature>
<keyword evidence="3" id="KW-1185">Reference proteome</keyword>
<name>A0A6A6Z0X7_9PEZI</name>
<feature type="region of interest" description="Disordered" evidence="1">
    <location>
        <begin position="669"/>
        <end position="688"/>
    </location>
</feature>
<dbReference type="GeneID" id="54462701"/>
<feature type="compositionally biased region" description="Polar residues" evidence="1">
    <location>
        <begin position="1"/>
        <end position="17"/>
    </location>
</feature>
<dbReference type="OrthoDB" id="5329403at2759"/>
<feature type="region of interest" description="Disordered" evidence="1">
    <location>
        <begin position="304"/>
        <end position="328"/>
    </location>
</feature>
<feature type="compositionally biased region" description="Low complexity" evidence="1">
    <location>
        <begin position="102"/>
        <end position="113"/>
    </location>
</feature>
<feature type="compositionally biased region" description="Polar residues" evidence="1">
    <location>
        <begin position="120"/>
        <end position="137"/>
    </location>
</feature>
<dbReference type="RefSeq" id="XP_033580841.1">
    <property type="nucleotide sequence ID" value="XM_033721808.1"/>
</dbReference>
<evidence type="ECO:0000313" key="3">
    <source>
        <dbReference type="Proteomes" id="UP000504636"/>
    </source>
</evidence>
<evidence type="ECO:0000313" key="4">
    <source>
        <dbReference type="RefSeq" id="XP_033580841.1"/>
    </source>
</evidence>
<dbReference type="Proteomes" id="UP000504636">
    <property type="component" value="Unplaced"/>
</dbReference>
<dbReference type="EMBL" id="MU003695">
    <property type="protein sequence ID" value="KAF2813877.1"/>
    <property type="molecule type" value="Genomic_DNA"/>
</dbReference>
<feature type="compositionally biased region" description="Basic and acidic residues" evidence="1">
    <location>
        <begin position="669"/>
        <end position="678"/>
    </location>
</feature>